<evidence type="ECO:0000313" key="6">
    <source>
        <dbReference type="Proteomes" id="UP000255328"/>
    </source>
</evidence>
<keyword evidence="3" id="KW-0175">Coiled coil</keyword>
<evidence type="ECO:0000256" key="2">
    <source>
        <dbReference type="ARBA" id="ARBA00022971"/>
    </source>
</evidence>
<evidence type="ECO:0000256" key="1">
    <source>
        <dbReference type="ARBA" id="ARBA00010873"/>
    </source>
</evidence>
<evidence type="ECO:0000313" key="5">
    <source>
        <dbReference type="EMBL" id="STO28761.1"/>
    </source>
</evidence>
<feature type="coiled-coil region" evidence="3">
    <location>
        <begin position="737"/>
        <end position="764"/>
    </location>
</feature>
<comment type="similarity">
    <text evidence="1">Belongs to the MobA/MobL family.</text>
</comment>
<name>A0A377GQJ3_9FUSO</name>
<organism evidence="5 6">
    <name type="scientific">Fusobacterium necrogenes</name>
    <dbReference type="NCBI Taxonomy" id="858"/>
    <lineage>
        <taxon>Bacteria</taxon>
        <taxon>Fusobacteriati</taxon>
        <taxon>Fusobacteriota</taxon>
        <taxon>Fusobacteriia</taxon>
        <taxon>Fusobacteriales</taxon>
        <taxon>Fusobacteriaceae</taxon>
        <taxon>Fusobacterium</taxon>
    </lineage>
</organism>
<dbReference type="Pfam" id="PF03389">
    <property type="entry name" value="MobA_MobL"/>
    <property type="match status" value="1"/>
</dbReference>
<dbReference type="OrthoDB" id="1634048at2"/>
<proteinExistence type="inferred from homology"/>
<dbReference type="RefSeq" id="WP_115268256.1">
    <property type="nucleotide sequence ID" value="NZ_UGGU01000002.1"/>
</dbReference>
<feature type="coiled-coil region" evidence="3">
    <location>
        <begin position="673"/>
        <end position="700"/>
    </location>
</feature>
<dbReference type="AlphaFoldDB" id="A0A377GQJ3"/>
<keyword evidence="2" id="KW-0184">Conjugation</keyword>
<keyword evidence="6" id="KW-1185">Reference proteome</keyword>
<evidence type="ECO:0000256" key="3">
    <source>
        <dbReference type="SAM" id="Coils"/>
    </source>
</evidence>
<reference evidence="5 6" key="1">
    <citation type="submission" date="2018-06" db="EMBL/GenBank/DDBJ databases">
        <authorList>
            <consortium name="Pathogen Informatics"/>
            <person name="Doyle S."/>
        </authorList>
    </citation>
    <scope>NUCLEOTIDE SEQUENCE [LARGE SCALE GENOMIC DNA]</scope>
    <source>
        <strain evidence="5 6">NCTC10723</strain>
    </source>
</reference>
<accession>A0A377GQJ3</accession>
<dbReference type="GO" id="GO:0016740">
    <property type="term" value="F:transferase activity"/>
    <property type="evidence" value="ECO:0007669"/>
    <property type="project" value="UniProtKB-KW"/>
</dbReference>
<evidence type="ECO:0000259" key="4">
    <source>
        <dbReference type="Pfam" id="PF03389"/>
    </source>
</evidence>
<dbReference type="EMBL" id="UGGU01000002">
    <property type="protein sequence ID" value="STO28761.1"/>
    <property type="molecule type" value="Genomic_DNA"/>
</dbReference>
<feature type="domain" description="MobA/MobL protein" evidence="4">
    <location>
        <begin position="52"/>
        <end position="204"/>
    </location>
</feature>
<feature type="coiled-coil region" evidence="3">
    <location>
        <begin position="471"/>
        <end position="498"/>
    </location>
</feature>
<dbReference type="InterPro" id="IPR005053">
    <property type="entry name" value="MobA_MobL"/>
</dbReference>
<dbReference type="Gene3D" id="3.30.930.30">
    <property type="match status" value="1"/>
</dbReference>
<sequence length="841" mass="99295">MAEYRLSYKRGKVGYAGSHAAYILRESKYKYKEDLIYKEHGNLPLFSGNNALDFWCAADEFEGVNRNAYREFELNIPNELNHQEAINLIKDFVTKEIGENFPYTFAIHESFNQETGEKNLHCHLMFSERKLDNVEREKERFFKKANTKNPSLGGAKKDRIWQSKKRLLQLRKSWEILQNASLEKNGFSERVDCRSLAERRKEALEQGDLNKAESLERKAINLSGKIIKKLKTVGYNKLSDKEKKQVDNFNQAKKLKKEKERKLNIRKGKIIPKEFEIIERLDEINKLDEGAIKKLTLNILTKGELNKNYYELRRVEKSLIANPTNEILLRKKSNLENKILELADTHILSYKYNRIVEQLKRDLVREKEMHLENLKNIYKKEYTVSKKEFDEEKTKNTAIKIREKYIKKNTLELMYKLEEFKLVSSNYKATQILTNYKIEGIIKSTLKYKEELKAKNTALINARLFSDESSIKVLENDIKELNLKIEKNNTQSNNIINELNKKHSIEELDKLTNLIDNNTSIERSVINEILQNRLEERNSLPTFERHKTLIMDNINLMADLERNKTLYNYFIEKNNPEKYSKSIFLTGVNIEIISNVIETKYNDLEKINSVDKNIIFNEIRTNEKNNISMLNDKEIKIKTAITNINELLSSDPVKENLTSIDLITINKVSKGKFSSNYKVIQSLENEKERLEKEYTSSNFLKKPFIMKEIKTKEKELSTYYEIERKIIQRYKNNKSFNQKKENIISSFKKSLSKLEKDLKVINNERSLAFKKLQIIKEMEDKKYIKERGIKLTPNSIRKLYNTNKFKELSFNLSEVLQPQEERGYNNLEIKLEREKERGISL</sequence>
<dbReference type="Proteomes" id="UP000255328">
    <property type="component" value="Unassembled WGS sequence"/>
</dbReference>
<protein>
    <submittedName>
        <fullName evidence="5">DNA strand transferase</fullName>
    </submittedName>
</protein>
<gene>
    <name evidence="5" type="primary">mobA_2</name>
    <name evidence="5" type="ORF">NCTC10723_00072</name>
</gene>
<keyword evidence="5" id="KW-0808">Transferase</keyword>